<dbReference type="InterPro" id="IPR006035">
    <property type="entry name" value="Ureohydrolase"/>
</dbReference>
<name>A0A645C3Z0_9ZZZZ</name>
<keyword evidence="1" id="KW-0479">Metal-binding</keyword>
<evidence type="ECO:0000256" key="3">
    <source>
        <dbReference type="ARBA" id="ARBA00023211"/>
    </source>
</evidence>
<evidence type="ECO:0000313" key="4">
    <source>
        <dbReference type="EMBL" id="MPM72349.1"/>
    </source>
</evidence>
<dbReference type="PROSITE" id="PS51409">
    <property type="entry name" value="ARGINASE_2"/>
    <property type="match status" value="1"/>
</dbReference>
<proteinExistence type="predicted"/>
<keyword evidence="3" id="KW-0464">Manganese</keyword>
<dbReference type="Pfam" id="PF00491">
    <property type="entry name" value="Arginase"/>
    <property type="match status" value="1"/>
</dbReference>
<evidence type="ECO:0000256" key="2">
    <source>
        <dbReference type="ARBA" id="ARBA00022801"/>
    </source>
</evidence>
<dbReference type="EC" id="3.5.3.1" evidence="4"/>
<dbReference type="EMBL" id="VSSQ01024691">
    <property type="protein sequence ID" value="MPM72349.1"/>
    <property type="molecule type" value="Genomic_DNA"/>
</dbReference>
<dbReference type="GO" id="GO:0004053">
    <property type="term" value="F:arginase activity"/>
    <property type="evidence" value="ECO:0007669"/>
    <property type="project" value="UniProtKB-EC"/>
</dbReference>
<dbReference type="PANTHER" id="PTHR43782">
    <property type="entry name" value="ARGINASE"/>
    <property type="match status" value="1"/>
</dbReference>
<dbReference type="AlphaFoldDB" id="A0A645C3Z0"/>
<accession>A0A645C3Z0</accession>
<organism evidence="4">
    <name type="scientific">bioreactor metagenome</name>
    <dbReference type="NCBI Taxonomy" id="1076179"/>
    <lineage>
        <taxon>unclassified sequences</taxon>
        <taxon>metagenomes</taxon>
        <taxon>ecological metagenomes</taxon>
    </lineage>
</organism>
<dbReference type="GO" id="GO:0005737">
    <property type="term" value="C:cytoplasm"/>
    <property type="evidence" value="ECO:0007669"/>
    <property type="project" value="TreeGrafter"/>
</dbReference>
<dbReference type="InterPro" id="IPR023696">
    <property type="entry name" value="Ureohydrolase_dom_sf"/>
</dbReference>
<gene>
    <name evidence="4" type="primary">rocF_7</name>
    <name evidence="4" type="ORF">SDC9_119322</name>
</gene>
<evidence type="ECO:0000256" key="1">
    <source>
        <dbReference type="ARBA" id="ARBA00022723"/>
    </source>
</evidence>
<sequence>MKIRLIGVPTFSGSLYSGTETAPTVFRQAGLKDLLSKSNVEVNDLGDISLPSYLPRHNIAPIRNWPSPRKIWEELTNKSQEIFNLEDFSLILGGDCSIITGTIHGLYNLFRDKIYIICIDAHLDALKPSPDTCVGAAAMGLWFLCNHNMFYNKPAEFNSSNVFVLGTQENYEENYGISLYSLNNLRSQGIKSSVYNLLTKIPKDSKIFIHLDLDAITKDELSAVYAPSDNGFSIKEAKELLSYIVQDSRVIGMEITEFSAIKDESGTEAKKVVNILSDDLANLHTDNLTEFHSL</sequence>
<reference evidence="4" key="1">
    <citation type="submission" date="2019-08" db="EMBL/GenBank/DDBJ databases">
        <authorList>
            <person name="Kucharzyk K."/>
            <person name="Murdoch R.W."/>
            <person name="Higgins S."/>
            <person name="Loffler F."/>
        </authorList>
    </citation>
    <scope>NUCLEOTIDE SEQUENCE</scope>
</reference>
<keyword evidence="2 4" id="KW-0378">Hydrolase</keyword>
<dbReference type="PANTHER" id="PTHR43782:SF3">
    <property type="entry name" value="ARGINASE"/>
    <property type="match status" value="1"/>
</dbReference>
<dbReference type="SUPFAM" id="SSF52768">
    <property type="entry name" value="Arginase/deacetylase"/>
    <property type="match status" value="1"/>
</dbReference>
<dbReference type="Gene3D" id="3.40.800.10">
    <property type="entry name" value="Ureohydrolase domain"/>
    <property type="match status" value="1"/>
</dbReference>
<protein>
    <submittedName>
        <fullName evidence="4">Arginase</fullName>
        <ecNumber evidence="4">3.5.3.1</ecNumber>
    </submittedName>
</protein>
<dbReference type="GO" id="GO:0030145">
    <property type="term" value="F:manganese ion binding"/>
    <property type="evidence" value="ECO:0007669"/>
    <property type="project" value="TreeGrafter"/>
</dbReference>
<comment type="caution">
    <text evidence="4">The sequence shown here is derived from an EMBL/GenBank/DDBJ whole genome shotgun (WGS) entry which is preliminary data.</text>
</comment>
<dbReference type="PIRSF" id="PIRSF036979">
    <property type="entry name" value="Arginase"/>
    <property type="match status" value="1"/>
</dbReference>